<evidence type="ECO:0000313" key="2">
    <source>
        <dbReference type="Proteomes" id="UP000001558"/>
    </source>
</evidence>
<evidence type="ECO:0000313" key="1">
    <source>
        <dbReference type="EMBL" id="ABO24466.1"/>
    </source>
</evidence>
<organism evidence="1 2">
    <name type="scientific">Shewanella loihica (strain ATCC BAA-1088 / PV-4)</name>
    <dbReference type="NCBI Taxonomy" id="323850"/>
    <lineage>
        <taxon>Bacteria</taxon>
        <taxon>Pseudomonadati</taxon>
        <taxon>Pseudomonadota</taxon>
        <taxon>Gammaproteobacteria</taxon>
        <taxon>Alteromonadales</taxon>
        <taxon>Shewanellaceae</taxon>
        <taxon>Shewanella</taxon>
    </lineage>
</organism>
<dbReference type="PROSITE" id="PS51257">
    <property type="entry name" value="PROKAR_LIPOPROTEIN"/>
    <property type="match status" value="1"/>
</dbReference>
<protein>
    <recommendedName>
        <fullName evidence="3">Lipoprotein</fullName>
    </recommendedName>
</protein>
<gene>
    <name evidence="1" type="ordered locus">Shew_2600</name>
</gene>
<dbReference type="AlphaFoldDB" id="A3QG68"/>
<dbReference type="eggNOG" id="ENOG5031QA8">
    <property type="taxonomic scope" value="Bacteria"/>
</dbReference>
<evidence type="ECO:0008006" key="3">
    <source>
        <dbReference type="Google" id="ProtNLM"/>
    </source>
</evidence>
<name>A3QG68_SHELP</name>
<dbReference type="EMBL" id="CP000606">
    <property type="protein sequence ID" value="ABO24466.1"/>
    <property type="molecule type" value="Genomic_DNA"/>
</dbReference>
<dbReference type="OrthoDB" id="6272483at2"/>
<sequence length="113" mass="12776" precursor="true">MSRILATVCLIMLLVGCRTTGTYEQTSQELTGLELIEPHFGYYKSWAPIGSKDTYSLTDKQKAEQTKALNLCLNQLKSSSSKLPTHALRSVLLVQCMKKQGWHLIVEELFITR</sequence>
<keyword evidence="2" id="KW-1185">Reference proteome</keyword>
<reference evidence="1 2" key="1">
    <citation type="submission" date="2007-03" db="EMBL/GenBank/DDBJ databases">
        <title>Complete sequence of Shewanella loihica PV-4.</title>
        <authorList>
            <consortium name="US DOE Joint Genome Institute"/>
            <person name="Copeland A."/>
            <person name="Lucas S."/>
            <person name="Lapidus A."/>
            <person name="Barry K."/>
            <person name="Detter J.C."/>
            <person name="Glavina del Rio T."/>
            <person name="Hammon N."/>
            <person name="Israni S."/>
            <person name="Dalin E."/>
            <person name="Tice H."/>
            <person name="Pitluck S."/>
            <person name="Chain P."/>
            <person name="Malfatti S."/>
            <person name="Shin M."/>
            <person name="Vergez L."/>
            <person name="Schmutz J."/>
            <person name="Larimer F."/>
            <person name="Land M."/>
            <person name="Hauser L."/>
            <person name="Kyrpides N."/>
            <person name="Mikhailova N."/>
            <person name="Romine M.F."/>
            <person name="Serres G."/>
            <person name="Fredrickson J."/>
            <person name="Tiedje J."/>
            <person name="Richardson P."/>
        </authorList>
    </citation>
    <scope>NUCLEOTIDE SEQUENCE [LARGE SCALE GENOMIC DNA]</scope>
    <source>
        <strain evidence="2">ATCC BAA-1088 / PV-4</strain>
    </source>
</reference>
<dbReference type="Proteomes" id="UP000001558">
    <property type="component" value="Chromosome"/>
</dbReference>
<dbReference type="HOGENOM" id="CLU_2131823_0_0_6"/>
<dbReference type="KEGG" id="slo:Shew_2600"/>
<proteinExistence type="predicted"/>
<accession>A3QG68</accession>